<dbReference type="EMBL" id="KV454017">
    <property type="protein sequence ID" value="ODV93869.1"/>
    <property type="molecule type" value="Genomic_DNA"/>
</dbReference>
<dbReference type="Pfam" id="PF14880">
    <property type="entry name" value="COX14"/>
    <property type="match status" value="1"/>
</dbReference>
<evidence type="ECO:0000256" key="3">
    <source>
        <dbReference type="ARBA" id="ARBA00022989"/>
    </source>
</evidence>
<proteinExistence type="predicted"/>
<organism evidence="6 7">
    <name type="scientific">Pachysolen tannophilus NRRL Y-2460</name>
    <dbReference type="NCBI Taxonomy" id="669874"/>
    <lineage>
        <taxon>Eukaryota</taxon>
        <taxon>Fungi</taxon>
        <taxon>Dikarya</taxon>
        <taxon>Ascomycota</taxon>
        <taxon>Saccharomycotina</taxon>
        <taxon>Pichiomycetes</taxon>
        <taxon>Pachysolenaceae</taxon>
        <taxon>Pachysolen</taxon>
    </lineage>
</organism>
<evidence type="ECO:0000313" key="7">
    <source>
        <dbReference type="Proteomes" id="UP000094236"/>
    </source>
</evidence>
<dbReference type="AlphaFoldDB" id="A0A1E4TQ72"/>
<keyword evidence="7" id="KW-1185">Reference proteome</keyword>
<dbReference type="InterPro" id="IPR029208">
    <property type="entry name" value="COX14"/>
</dbReference>
<protein>
    <submittedName>
        <fullName evidence="6">Uncharacterized protein</fullName>
    </submittedName>
</protein>
<dbReference type="STRING" id="669874.A0A1E4TQ72"/>
<feature type="transmembrane region" description="Helical" evidence="5">
    <location>
        <begin position="20"/>
        <end position="39"/>
    </location>
</feature>
<evidence type="ECO:0000256" key="4">
    <source>
        <dbReference type="ARBA" id="ARBA00023136"/>
    </source>
</evidence>
<evidence type="ECO:0000256" key="1">
    <source>
        <dbReference type="ARBA" id="ARBA00004167"/>
    </source>
</evidence>
<keyword evidence="2 5" id="KW-0812">Transmembrane</keyword>
<comment type="subcellular location">
    <subcellularLocation>
        <location evidence="1">Membrane</location>
        <topology evidence="1">Single-pass membrane protein</topology>
    </subcellularLocation>
</comment>
<sequence length="71" mass="8054">MARYYPWYTRGTDIVHRLTVVGLVGFTFYMVGSVSYTLYSSGKENELRLTAERERNVAKAQAIAQGNEEST</sequence>
<evidence type="ECO:0000256" key="5">
    <source>
        <dbReference type="SAM" id="Phobius"/>
    </source>
</evidence>
<dbReference type="GO" id="GO:0016020">
    <property type="term" value="C:membrane"/>
    <property type="evidence" value="ECO:0007669"/>
    <property type="project" value="UniProtKB-SubCell"/>
</dbReference>
<dbReference type="OrthoDB" id="4083952at2759"/>
<evidence type="ECO:0000313" key="6">
    <source>
        <dbReference type="EMBL" id="ODV93869.1"/>
    </source>
</evidence>
<accession>A0A1E4TQ72</accession>
<gene>
    <name evidence="6" type="ORF">PACTADRAFT_77367</name>
</gene>
<reference evidence="7" key="1">
    <citation type="submission" date="2016-05" db="EMBL/GenBank/DDBJ databases">
        <title>Comparative genomics of biotechnologically important yeasts.</title>
        <authorList>
            <consortium name="DOE Joint Genome Institute"/>
            <person name="Riley R."/>
            <person name="Haridas S."/>
            <person name="Wolfe K.H."/>
            <person name="Lopes M.R."/>
            <person name="Hittinger C.T."/>
            <person name="Goker M."/>
            <person name="Salamov A."/>
            <person name="Wisecaver J."/>
            <person name="Long T.M."/>
            <person name="Aerts A.L."/>
            <person name="Barry K."/>
            <person name="Choi C."/>
            <person name="Clum A."/>
            <person name="Coughlan A.Y."/>
            <person name="Deshpande S."/>
            <person name="Douglass A.P."/>
            <person name="Hanson S.J."/>
            <person name="Klenk H.-P."/>
            <person name="Labutti K."/>
            <person name="Lapidus A."/>
            <person name="Lindquist E."/>
            <person name="Lipzen A."/>
            <person name="Meier-Kolthoff J.P."/>
            <person name="Ohm R.A."/>
            <person name="Otillar R.P."/>
            <person name="Pangilinan J."/>
            <person name="Peng Y."/>
            <person name="Rokas A."/>
            <person name="Rosa C.A."/>
            <person name="Scheuner C."/>
            <person name="Sibirny A.A."/>
            <person name="Slot J.C."/>
            <person name="Stielow J.B."/>
            <person name="Sun H."/>
            <person name="Kurtzman C.P."/>
            <person name="Blackwell M."/>
            <person name="Grigoriev I.V."/>
            <person name="Jeffries T.W."/>
        </authorList>
    </citation>
    <scope>NUCLEOTIDE SEQUENCE [LARGE SCALE GENOMIC DNA]</scope>
    <source>
        <strain evidence="7">NRRL Y-2460</strain>
    </source>
</reference>
<name>A0A1E4TQ72_PACTA</name>
<dbReference type="Proteomes" id="UP000094236">
    <property type="component" value="Unassembled WGS sequence"/>
</dbReference>
<keyword evidence="3 5" id="KW-1133">Transmembrane helix</keyword>
<evidence type="ECO:0000256" key="2">
    <source>
        <dbReference type="ARBA" id="ARBA00022692"/>
    </source>
</evidence>
<keyword evidence="4 5" id="KW-0472">Membrane</keyword>